<feature type="compositionally biased region" description="Basic and acidic residues" evidence="1">
    <location>
        <begin position="1"/>
        <end position="11"/>
    </location>
</feature>
<feature type="region of interest" description="Disordered" evidence="1">
    <location>
        <begin position="39"/>
        <end position="59"/>
    </location>
</feature>
<evidence type="ECO:0000313" key="2">
    <source>
        <dbReference type="EMBL" id="GFN98073.1"/>
    </source>
</evidence>
<dbReference type="Proteomes" id="UP000735302">
    <property type="component" value="Unassembled WGS sequence"/>
</dbReference>
<evidence type="ECO:0000313" key="3">
    <source>
        <dbReference type="Proteomes" id="UP000735302"/>
    </source>
</evidence>
<comment type="caution">
    <text evidence="2">The sequence shown here is derived from an EMBL/GenBank/DDBJ whole genome shotgun (WGS) entry which is preliminary data.</text>
</comment>
<gene>
    <name evidence="2" type="ORF">PoB_002457900</name>
</gene>
<name>A0AAV3ZUI4_9GAST</name>
<dbReference type="EMBL" id="BLXT01002832">
    <property type="protein sequence ID" value="GFN98073.1"/>
    <property type="molecule type" value="Genomic_DNA"/>
</dbReference>
<reference evidence="2 3" key="1">
    <citation type="journal article" date="2021" name="Elife">
        <title>Chloroplast acquisition without the gene transfer in kleptoplastic sea slugs, Plakobranchus ocellatus.</title>
        <authorList>
            <person name="Maeda T."/>
            <person name="Takahashi S."/>
            <person name="Yoshida T."/>
            <person name="Shimamura S."/>
            <person name="Takaki Y."/>
            <person name="Nagai Y."/>
            <person name="Toyoda A."/>
            <person name="Suzuki Y."/>
            <person name="Arimoto A."/>
            <person name="Ishii H."/>
            <person name="Satoh N."/>
            <person name="Nishiyama T."/>
            <person name="Hasebe M."/>
            <person name="Maruyama T."/>
            <person name="Minagawa J."/>
            <person name="Obokata J."/>
            <person name="Shigenobu S."/>
        </authorList>
    </citation>
    <scope>NUCLEOTIDE SEQUENCE [LARGE SCALE GENOMIC DNA]</scope>
</reference>
<sequence length="81" mass="9211">MLISMDLEHFRGKSGRNSCVHGTKARKVQIISTANPRLATPIVQPTPDPRRRHRRARQNKVTTAIRTFKDTARPIQPSPNE</sequence>
<protein>
    <submittedName>
        <fullName evidence="2">Uncharacterized protein</fullName>
    </submittedName>
</protein>
<accession>A0AAV3ZUI4</accession>
<proteinExistence type="predicted"/>
<evidence type="ECO:0000256" key="1">
    <source>
        <dbReference type="SAM" id="MobiDB-lite"/>
    </source>
</evidence>
<organism evidence="2 3">
    <name type="scientific">Plakobranchus ocellatus</name>
    <dbReference type="NCBI Taxonomy" id="259542"/>
    <lineage>
        <taxon>Eukaryota</taxon>
        <taxon>Metazoa</taxon>
        <taxon>Spiralia</taxon>
        <taxon>Lophotrochozoa</taxon>
        <taxon>Mollusca</taxon>
        <taxon>Gastropoda</taxon>
        <taxon>Heterobranchia</taxon>
        <taxon>Euthyneura</taxon>
        <taxon>Panpulmonata</taxon>
        <taxon>Sacoglossa</taxon>
        <taxon>Placobranchoidea</taxon>
        <taxon>Plakobranchidae</taxon>
        <taxon>Plakobranchus</taxon>
    </lineage>
</organism>
<keyword evidence="3" id="KW-1185">Reference proteome</keyword>
<dbReference type="AlphaFoldDB" id="A0AAV3ZUI4"/>
<feature type="region of interest" description="Disordered" evidence="1">
    <location>
        <begin position="1"/>
        <end position="23"/>
    </location>
</feature>